<dbReference type="PANTHER" id="PTHR43327">
    <property type="entry name" value="STOMATIN-LIKE PROTEIN 2, MITOCHONDRIAL"/>
    <property type="match status" value="1"/>
</dbReference>
<dbReference type="SMART" id="SM00244">
    <property type="entry name" value="PHB"/>
    <property type="match status" value="1"/>
</dbReference>
<dbReference type="Pfam" id="PF01145">
    <property type="entry name" value="Band_7"/>
    <property type="match status" value="1"/>
</dbReference>
<sequence length="341" mass="37597">MAMMVLRSRSSLRLAATRRWCGYQFDTPPASALLERWPRTRANMVVNLVQEGENVVVERLGRFHAVHGPGWFLAPPFIDRLAYVIDMRERSLDVSSASSLLTLDNVAVRATATAFCAFVDARKAAYVSSNPLEAVRHEAQLALRGLVSERSLDDLLRNRQTLNDAVVDVLRDAAPAWGMDVRAFAVSEITPENRIVAEAMDRLALAEREQQHAKAESEGAADAARLEAETMRQTALTQAELEGARIAVEARARAETLRLYAQAEADATRVRAAAAADAIQTLAAVLGPDADREAAHRFVLQSESTRALVDFHQFQRDATPDATSPPEGFRTARRLGRSRRD</sequence>
<dbReference type="EMBL" id="JAQMWT010000574">
    <property type="protein sequence ID" value="KAJ8599285.1"/>
    <property type="molecule type" value="Genomic_DNA"/>
</dbReference>
<dbReference type="InterPro" id="IPR050710">
    <property type="entry name" value="Band7/mec-2_domain"/>
</dbReference>
<dbReference type="GO" id="GO:0016020">
    <property type="term" value="C:membrane"/>
    <property type="evidence" value="ECO:0007669"/>
    <property type="project" value="InterPro"/>
</dbReference>
<evidence type="ECO:0000259" key="2">
    <source>
        <dbReference type="SMART" id="SM00244"/>
    </source>
</evidence>
<gene>
    <name evidence="3" type="ORF">CTAYLR_006775</name>
</gene>
<dbReference type="PRINTS" id="PR00721">
    <property type="entry name" value="STOMATIN"/>
</dbReference>
<feature type="compositionally biased region" description="Basic residues" evidence="1">
    <location>
        <begin position="331"/>
        <end position="341"/>
    </location>
</feature>
<feature type="domain" description="Band 7" evidence="2">
    <location>
        <begin position="44"/>
        <end position="204"/>
    </location>
</feature>
<dbReference type="PANTHER" id="PTHR43327:SF10">
    <property type="entry name" value="STOMATIN-LIKE PROTEIN 2, MITOCHONDRIAL"/>
    <property type="match status" value="1"/>
</dbReference>
<evidence type="ECO:0000313" key="4">
    <source>
        <dbReference type="Proteomes" id="UP001230188"/>
    </source>
</evidence>
<dbReference type="Proteomes" id="UP001230188">
    <property type="component" value="Unassembled WGS sequence"/>
</dbReference>
<feature type="region of interest" description="Disordered" evidence="1">
    <location>
        <begin position="315"/>
        <end position="341"/>
    </location>
</feature>
<keyword evidence="4" id="KW-1185">Reference proteome</keyword>
<reference evidence="3" key="1">
    <citation type="submission" date="2023-01" db="EMBL/GenBank/DDBJ databases">
        <title>Metagenome sequencing of chrysophaentin producing Chrysophaeum taylorii.</title>
        <authorList>
            <person name="Davison J."/>
            <person name="Bewley C."/>
        </authorList>
    </citation>
    <scope>NUCLEOTIDE SEQUENCE</scope>
    <source>
        <strain evidence="3">NIES-1699</strain>
    </source>
</reference>
<dbReference type="SUPFAM" id="SSF117892">
    <property type="entry name" value="Band 7/SPFH domain"/>
    <property type="match status" value="1"/>
</dbReference>
<dbReference type="InterPro" id="IPR001972">
    <property type="entry name" value="Stomatin_HflK_fam"/>
</dbReference>
<dbReference type="AlphaFoldDB" id="A0AAD7U6Q0"/>
<name>A0AAD7U6Q0_9STRA</name>
<dbReference type="Gene3D" id="3.30.479.30">
    <property type="entry name" value="Band 7 domain"/>
    <property type="match status" value="1"/>
</dbReference>
<dbReference type="InterPro" id="IPR036013">
    <property type="entry name" value="Band_7/SPFH_dom_sf"/>
</dbReference>
<evidence type="ECO:0000256" key="1">
    <source>
        <dbReference type="SAM" id="MobiDB-lite"/>
    </source>
</evidence>
<comment type="caution">
    <text evidence="3">The sequence shown here is derived from an EMBL/GenBank/DDBJ whole genome shotgun (WGS) entry which is preliminary data.</text>
</comment>
<dbReference type="GO" id="GO:0007005">
    <property type="term" value="P:mitochondrion organization"/>
    <property type="evidence" value="ECO:0007669"/>
    <property type="project" value="TreeGrafter"/>
</dbReference>
<accession>A0AAD7U6Q0</accession>
<protein>
    <recommendedName>
        <fullName evidence="2">Band 7 domain-containing protein</fullName>
    </recommendedName>
</protein>
<dbReference type="InterPro" id="IPR001107">
    <property type="entry name" value="Band_7"/>
</dbReference>
<dbReference type="GO" id="GO:0005739">
    <property type="term" value="C:mitochondrion"/>
    <property type="evidence" value="ECO:0007669"/>
    <property type="project" value="TreeGrafter"/>
</dbReference>
<evidence type="ECO:0000313" key="3">
    <source>
        <dbReference type="EMBL" id="KAJ8599285.1"/>
    </source>
</evidence>
<organism evidence="3 4">
    <name type="scientific">Chrysophaeum taylorii</name>
    <dbReference type="NCBI Taxonomy" id="2483200"/>
    <lineage>
        <taxon>Eukaryota</taxon>
        <taxon>Sar</taxon>
        <taxon>Stramenopiles</taxon>
        <taxon>Ochrophyta</taxon>
        <taxon>Pelagophyceae</taxon>
        <taxon>Pelagomonadales</taxon>
        <taxon>Pelagomonadaceae</taxon>
        <taxon>Chrysophaeum</taxon>
    </lineage>
</organism>
<proteinExistence type="predicted"/>